<feature type="transmembrane region" description="Helical" evidence="9">
    <location>
        <begin position="92"/>
        <end position="116"/>
    </location>
</feature>
<dbReference type="InterPro" id="IPR055348">
    <property type="entry name" value="DctQ"/>
</dbReference>
<protein>
    <recommendedName>
        <fullName evidence="9">TRAP transporter small permease protein</fullName>
    </recommendedName>
</protein>
<evidence type="ECO:0000256" key="5">
    <source>
        <dbReference type="ARBA" id="ARBA00022692"/>
    </source>
</evidence>
<evidence type="ECO:0000313" key="12">
    <source>
        <dbReference type="Proteomes" id="UP000199657"/>
    </source>
</evidence>
<feature type="transmembrane region" description="Helical" evidence="9">
    <location>
        <begin position="136"/>
        <end position="155"/>
    </location>
</feature>
<evidence type="ECO:0000256" key="2">
    <source>
        <dbReference type="ARBA" id="ARBA00022448"/>
    </source>
</evidence>
<evidence type="ECO:0000256" key="3">
    <source>
        <dbReference type="ARBA" id="ARBA00022475"/>
    </source>
</evidence>
<comment type="function">
    <text evidence="9">Part of the tripartite ATP-independent periplasmic (TRAP) transport system.</text>
</comment>
<organism evidence="11 12">
    <name type="scientific">Aquisalimonas asiatica</name>
    <dbReference type="NCBI Taxonomy" id="406100"/>
    <lineage>
        <taxon>Bacteria</taxon>
        <taxon>Pseudomonadati</taxon>
        <taxon>Pseudomonadota</taxon>
        <taxon>Gammaproteobacteria</taxon>
        <taxon>Chromatiales</taxon>
        <taxon>Ectothiorhodospiraceae</taxon>
        <taxon>Aquisalimonas</taxon>
    </lineage>
</organism>
<dbReference type="OrthoDB" id="8559033at2"/>
<keyword evidence="4 9" id="KW-0997">Cell inner membrane</keyword>
<dbReference type="STRING" id="406100.SAMN04488052_102188"/>
<dbReference type="RefSeq" id="WP_091640729.1">
    <property type="nucleotide sequence ID" value="NZ_FOEG01000002.1"/>
</dbReference>
<evidence type="ECO:0000256" key="7">
    <source>
        <dbReference type="ARBA" id="ARBA00023136"/>
    </source>
</evidence>
<dbReference type="PANTHER" id="PTHR35011">
    <property type="entry name" value="2,3-DIKETO-L-GULONATE TRAP TRANSPORTER SMALL PERMEASE PROTEIN YIAM"/>
    <property type="match status" value="1"/>
</dbReference>
<keyword evidence="12" id="KW-1185">Reference proteome</keyword>
<feature type="transmembrane region" description="Helical" evidence="9">
    <location>
        <begin position="21"/>
        <end position="42"/>
    </location>
</feature>
<dbReference type="GO" id="GO:0005886">
    <property type="term" value="C:plasma membrane"/>
    <property type="evidence" value="ECO:0007669"/>
    <property type="project" value="UniProtKB-SubCell"/>
</dbReference>
<sequence>MNALRKVLRGVTHANEWLGRAVLAWLVLAMFVLLFMEVNMRYLFGSPTVWTGELTQMLFGAYAILAGAYIMTQRAHVNVDIFYARFPRRVRAAVDVLTSALFFAFVLVLVTEGYSMAEDSISRWETSRSAWNPPVWPVKLAIPVGAGLLLLQGIVKLIHDILILFNLEGSEPLFPEQAGEDQL</sequence>
<name>A0A1H8RRF0_9GAMM</name>
<evidence type="ECO:0000256" key="6">
    <source>
        <dbReference type="ARBA" id="ARBA00022989"/>
    </source>
</evidence>
<keyword evidence="7 9" id="KW-0472">Membrane</keyword>
<evidence type="ECO:0000313" key="11">
    <source>
        <dbReference type="EMBL" id="SEO68754.1"/>
    </source>
</evidence>
<evidence type="ECO:0000256" key="4">
    <source>
        <dbReference type="ARBA" id="ARBA00022519"/>
    </source>
</evidence>
<evidence type="ECO:0000256" key="1">
    <source>
        <dbReference type="ARBA" id="ARBA00004429"/>
    </source>
</evidence>
<feature type="domain" description="Tripartite ATP-independent periplasmic transporters DctQ component" evidence="10">
    <location>
        <begin position="30"/>
        <end position="161"/>
    </location>
</feature>
<reference evidence="11 12" key="1">
    <citation type="submission" date="2016-10" db="EMBL/GenBank/DDBJ databases">
        <authorList>
            <person name="de Groot N.N."/>
        </authorList>
    </citation>
    <scope>NUCLEOTIDE SEQUENCE [LARGE SCALE GENOMIC DNA]</scope>
    <source>
        <strain evidence="11 12">CGMCC 1.6291</strain>
    </source>
</reference>
<dbReference type="Pfam" id="PF04290">
    <property type="entry name" value="DctQ"/>
    <property type="match status" value="1"/>
</dbReference>
<gene>
    <name evidence="11" type="ORF">SAMN04488052_102188</name>
</gene>
<evidence type="ECO:0000256" key="9">
    <source>
        <dbReference type="RuleBase" id="RU369079"/>
    </source>
</evidence>
<keyword evidence="6 9" id="KW-1133">Transmembrane helix</keyword>
<dbReference type="AlphaFoldDB" id="A0A1H8RRF0"/>
<accession>A0A1H8RRF0</accession>
<proteinExistence type="inferred from homology"/>
<comment type="subunit">
    <text evidence="9">The complex comprises the extracytoplasmic solute receptor protein and the two transmembrane proteins.</text>
</comment>
<keyword evidence="3" id="KW-1003">Cell membrane</keyword>
<dbReference type="EMBL" id="FOEG01000002">
    <property type="protein sequence ID" value="SEO68754.1"/>
    <property type="molecule type" value="Genomic_DNA"/>
</dbReference>
<dbReference type="Proteomes" id="UP000199657">
    <property type="component" value="Unassembled WGS sequence"/>
</dbReference>
<comment type="subcellular location">
    <subcellularLocation>
        <location evidence="1 9">Cell inner membrane</location>
        <topology evidence="1 9">Multi-pass membrane protein</topology>
    </subcellularLocation>
</comment>
<evidence type="ECO:0000259" key="10">
    <source>
        <dbReference type="Pfam" id="PF04290"/>
    </source>
</evidence>
<keyword evidence="2 9" id="KW-0813">Transport</keyword>
<evidence type="ECO:0000256" key="8">
    <source>
        <dbReference type="ARBA" id="ARBA00038436"/>
    </source>
</evidence>
<dbReference type="GO" id="GO:0022857">
    <property type="term" value="F:transmembrane transporter activity"/>
    <property type="evidence" value="ECO:0007669"/>
    <property type="project" value="UniProtKB-UniRule"/>
</dbReference>
<dbReference type="InterPro" id="IPR007387">
    <property type="entry name" value="TRAP_DctQ"/>
</dbReference>
<dbReference type="PANTHER" id="PTHR35011:SF4">
    <property type="entry name" value="SLL1102 PROTEIN"/>
    <property type="match status" value="1"/>
</dbReference>
<comment type="similarity">
    <text evidence="8 9">Belongs to the TRAP transporter small permease family.</text>
</comment>
<keyword evidence="5 9" id="KW-0812">Transmembrane</keyword>
<feature type="transmembrane region" description="Helical" evidence="9">
    <location>
        <begin position="54"/>
        <end position="71"/>
    </location>
</feature>